<evidence type="ECO:0000313" key="1">
    <source>
        <dbReference type="EMBL" id="RIY33766.1"/>
    </source>
</evidence>
<comment type="caution">
    <text evidence="1">The sequence shown here is derived from an EMBL/GenBank/DDBJ whole genome shotgun (WGS) entry which is preliminary data.</text>
</comment>
<keyword evidence="2" id="KW-1185">Reference proteome</keyword>
<proteinExistence type="predicted"/>
<sequence length="385" mass="44316">MLSNLKNIDFHCHYSIMINEIVNKIDLDKCEKEVALLIVNTILLKYFEHFKIRAIHNVSTHINHLGLIKLLEYSQVLNQKSNLLTYAGVHPMVTSRGYVFSDYYGTANEVEKPYIDVSTYIQINKIYTNLYSYFSEGRLTRDSELRDIYLGEVGLDVNYVNTNLEKQGILLSNQLISVFSYLQENEVADDLMVNLHLVGQQAYDDFFKLFKQHLTLQSNLNFKRLILNFHSFNYPEHLLKKLSTLISELDTLITEKNCTLQILLGIGERSITSAKKLNLLKKAKLLPKVVLVAETDLPFSFKGFLDKFSSEIVEIVNSFVLMISKKDIADLSDIINKLSSCSEVNFDDSYLILLKKIYNTIEISTLTSNELIYPIFKVEEFIDGL</sequence>
<dbReference type="EMBL" id="NRHC01000025">
    <property type="protein sequence ID" value="RIY33766.1"/>
    <property type="molecule type" value="Genomic_DNA"/>
</dbReference>
<protein>
    <submittedName>
        <fullName evidence="1">Uncharacterized protein</fullName>
    </submittedName>
</protein>
<dbReference type="AlphaFoldDB" id="A0A3A1Y8X3"/>
<dbReference type="InterPro" id="IPR032466">
    <property type="entry name" value="Metal_Hydrolase"/>
</dbReference>
<reference evidence="1 2" key="1">
    <citation type="submission" date="2017-08" db="EMBL/GenBank/DDBJ databases">
        <title>Reclassification of Bisgaard taxon 37 and 44.</title>
        <authorList>
            <person name="Christensen H."/>
        </authorList>
    </citation>
    <scope>NUCLEOTIDE SEQUENCE [LARGE SCALE GENOMIC DNA]</scope>
    <source>
        <strain evidence="1 2">B96_3</strain>
    </source>
</reference>
<dbReference type="Gene3D" id="3.20.20.140">
    <property type="entry name" value="Metal-dependent hydrolases"/>
    <property type="match status" value="1"/>
</dbReference>
<accession>A0A3A1Y8X3</accession>
<dbReference type="Proteomes" id="UP000265691">
    <property type="component" value="Unassembled WGS sequence"/>
</dbReference>
<evidence type="ECO:0000313" key="2">
    <source>
        <dbReference type="Proteomes" id="UP000265691"/>
    </source>
</evidence>
<organism evidence="1 2">
    <name type="scientific">Psittacicella hinzii</name>
    <dbReference type="NCBI Taxonomy" id="2028575"/>
    <lineage>
        <taxon>Bacteria</taxon>
        <taxon>Pseudomonadati</taxon>
        <taxon>Pseudomonadota</taxon>
        <taxon>Gammaproteobacteria</taxon>
        <taxon>Pasteurellales</taxon>
        <taxon>Psittacicellaceae</taxon>
        <taxon>Psittacicella</taxon>
    </lineage>
</organism>
<gene>
    <name evidence="1" type="ORF">CKF54_02080</name>
</gene>
<dbReference type="SUPFAM" id="SSF51556">
    <property type="entry name" value="Metallo-dependent hydrolases"/>
    <property type="match status" value="1"/>
</dbReference>
<name>A0A3A1Y8X3_9GAMM</name>